<evidence type="ECO:0000313" key="4">
    <source>
        <dbReference type="Proteomes" id="UP000389128"/>
    </source>
</evidence>
<keyword evidence="3" id="KW-0012">Acyltransferase</keyword>
<keyword evidence="1" id="KW-0812">Transmembrane</keyword>
<dbReference type="OrthoDB" id="9809782at2"/>
<sequence>MALAAMLRLQPMSLSYRVEWQVRDEKVDLLRFVGLAMVVMAHVGAPTLLFQFRNFDVPLMVLLSGISFGLAWRDEPYMAYVWKRIKRLVFPVWIFLSAYFAFVGVTGLLIHVPDTDVLVSSYLLRSGIGYVWIIRIFLLVALVSPLILHFHRRTPGQGRYFATLGLVYAAYEALVFVLKPPLQGLAGALFEEMFLYLVPFAILFAIGLRFNTLRRSQIALLAGGGLLICAAFGVGLYLVEGRFVPTQAFKYPPLLYYLSYALGVSSLLWLLSGRLLALVQVSPFYVAVRFMAQNSIWAYLWHIPLVEAVRVDFYLKYPLVFVLAGVLTYLQVTFLQRLILPQIPSPAMRKNLNLVLTG</sequence>
<organism evidence="3 4">
    <name type="scientific">Zoogloea oleivorans</name>
    <dbReference type="NCBI Taxonomy" id="1552750"/>
    <lineage>
        <taxon>Bacteria</taxon>
        <taxon>Pseudomonadati</taxon>
        <taxon>Pseudomonadota</taxon>
        <taxon>Betaproteobacteria</taxon>
        <taxon>Rhodocyclales</taxon>
        <taxon>Zoogloeaceae</taxon>
        <taxon>Zoogloea</taxon>
    </lineage>
</organism>
<feature type="transmembrane region" description="Helical" evidence="1">
    <location>
        <begin position="254"/>
        <end position="272"/>
    </location>
</feature>
<comment type="caution">
    <text evidence="3">The sequence shown here is derived from an EMBL/GenBank/DDBJ whole genome shotgun (WGS) entry which is preliminary data.</text>
</comment>
<protein>
    <submittedName>
        <fullName evidence="3">Acyltransferase</fullName>
    </submittedName>
</protein>
<keyword evidence="3" id="KW-0808">Transferase</keyword>
<feature type="transmembrane region" description="Helical" evidence="1">
    <location>
        <begin position="160"/>
        <end position="178"/>
    </location>
</feature>
<accession>A0A6C2D1Z6</accession>
<feature type="transmembrane region" description="Helical" evidence="1">
    <location>
        <begin position="55"/>
        <end position="72"/>
    </location>
</feature>
<evidence type="ECO:0000313" key="3">
    <source>
        <dbReference type="EMBL" id="TYC59904.1"/>
    </source>
</evidence>
<feature type="transmembrane region" description="Helical" evidence="1">
    <location>
        <begin position="29"/>
        <end position="49"/>
    </location>
</feature>
<feature type="transmembrane region" description="Helical" evidence="1">
    <location>
        <begin position="193"/>
        <end position="211"/>
    </location>
</feature>
<feature type="domain" description="Acyltransferase 3" evidence="2">
    <location>
        <begin position="26"/>
        <end position="330"/>
    </location>
</feature>
<feature type="transmembrane region" description="Helical" evidence="1">
    <location>
        <begin position="218"/>
        <end position="239"/>
    </location>
</feature>
<dbReference type="InterPro" id="IPR002656">
    <property type="entry name" value="Acyl_transf_3_dom"/>
</dbReference>
<keyword evidence="1" id="KW-0472">Membrane</keyword>
<gene>
    <name evidence="3" type="ORF">ETQ85_07690</name>
</gene>
<proteinExistence type="predicted"/>
<evidence type="ECO:0000256" key="1">
    <source>
        <dbReference type="SAM" id="Phobius"/>
    </source>
</evidence>
<feature type="transmembrane region" description="Helical" evidence="1">
    <location>
        <begin position="317"/>
        <end position="340"/>
    </location>
</feature>
<dbReference type="Proteomes" id="UP000389128">
    <property type="component" value="Unassembled WGS sequence"/>
</dbReference>
<dbReference type="EMBL" id="SDKK01000006">
    <property type="protein sequence ID" value="TYC59904.1"/>
    <property type="molecule type" value="Genomic_DNA"/>
</dbReference>
<dbReference type="Pfam" id="PF01757">
    <property type="entry name" value="Acyl_transf_3"/>
    <property type="match status" value="1"/>
</dbReference>
<feature type="transmembrane region" description="Helical" evidence="1">
    <location>
        <begin position="284"/>
        <end position="305"/>
    </location>
</feature>
<feature type="transmembrane region" description="Helical" evidence="1">
    <location>
        <begin position="130"/>
        <end position="148"/>
    </location>
</feature>
<dbReference type="AlphaFoldDB" id="A0A6C2D1Z6"/>
<name>A0A6C2D1Z6_9RHOO</name>
<feature type="transmembrane region" description="Helical" evidence="1">
    <location>
        <begin position="88"/>
        <end position="110"/>
    </location>
</feature>
<keyword evidence="4" id="KW-1185">Reference proteome</keyword>
<keyword evidence="1" id="KW-1133">Transmembrane helix</keyword>
<reference evidence="3 4" key="1">
    <citation type="submission" date="2019-01" db="EMBL/GenBank/DDBJ databases">
        <title>Zoogloea oleivorans genome sequencing and assembly.</title>
        <authorList>
            <person name="Tancsics A."/>
            <person name="Farkas M."/>
            <person name="Kriszt B."/>
            <person name="Maroti G."/>
            <person name="Horvath B."/>
        </authorList>
    </citation>
    <scope>NUCLEOTIDE SEQUENCE [LARGE SCALE GENOMIC DNA]</scope>
    <source>
        <strain evidence="3 4">Buc</strain>
    </source>
</reference>
<evidence type="ECO:0000259" key="2">
    <source>
        <dbReference type="Pfam" id="PF01757"/>
    </source>
</evidence>
<dbReference type="GO" id="GO:0016747">
    <property type="term" value="F:acyltransferase activity, transferring groups other than amino-acyl groups"/>
    <property type="evidence" value="ECO:0007669"/>
    <property type="project" value="InterPro"/>
</dbReference>